<dbReference type="Gene3D" id="1.25.10.10">
    <property type="entry name" value="Leucine-rich Repeat Variant"/>
    <property type="match status" value="2"/>
</dbReference>
<reference evidence="1" key="1">
    <citation type="submission" date="2023-03" db="EMBL/GenBank/DDBJ databases">
        <title>Aeromonas caviae strain AC1520.</title>
        <authorList>
            <person name="Xie T."/>
            <person name="Zhang Q."/>
            <person name="Deng J."/>
            <person name="Li X."/>
        </authorList>
    </citation>
    <scope>NUCLEOTIDE SEQUENCE</scope>
    <source>
        <strain evidence="1">AC1520</strain>
        <plasmid evidence="1">pAC1520</plasmid>
    </source>
</reference>
<keyword evidence="1" id="KW-0614">Plasmid</keyword>
<organism evidence="1 2">
    <name type="scientific">Aeromonas caviae</name>
    <name type="common">Aeromonas punctata</name>
    <dbReference type="NCBI Taxonomy" id="648"/>
    <lineage>
        <taxon>Bacteria</taxon>
        <taxon>Pseudomonadati</taxon>
        <taxon>Pseudomonadota</taxon>
        <taxon>Gammaproteobacteria</taxon>
        <taxon>Aeromonadales</taxon>
        <taxon>Aeromonadaceae</taxon>
        <taxon>Aeromonas</taxon>
    </lineage>
</organism>
<evidence type="ECO:0000313" key="2">
    <source>
        <dbReference type="Proteomes" id="UP001218423"/>
    </source>
</evidence>
<dbReference type="InterPro" id="IPR011989">
    <property type="entry name" value="ARM-like"/>
</dbReference>
<dbReference type="EMBL" id="CP120943">
    <property type="protein sequence ID" value="WFG00341.1"/>
    <property type="molecule type" value="Genomic_DNA"/>
</dbReference>
<geneLocation type="plasmid" evidence="1 2">
    <name>pAC1520</name>
</geneLocation>
<accession>A0AAJ6CTY2</accession>
<dbReference type="RefSeq" id="WP_277857236.1">
    <property type="nucleotide sequence ID" value="NZ_CP120943.1"/>
</dbReference>
<name>A0AAJ6CTY2_AERCA</name>
<protein>
    <recommendedName>
        <fullName evidence="3">DUF2336 domain-containing protein</fullName>
    </recommendedName>
</protein>
<proteinExistence type="predicted"/>
<dbReference type="Proteomes" id="UP001218423">
    <property type="component" value="Plasmid pAC1520"/>
</dbReference>
<evidence type="ECO:0008006" key="3">
    <source>
        <dbReference type="Google" id="ProtNLM"/>
    </source>
</evidence>
<gene>
    <name evidence="1" type="ORF">P5S46_21500</name>
</gene>
<evidence type="ECO:0000313" key="1">
    <source>
        <dbReference type="EMBL" id="WFG00341.1"/>
    </source>
</evidence>
<sequence>MHRLVESTLNNALYEEADVRAQLASEKSISLEAQKMLAMDKCLSVREALAGNQSADPVILGKLAGDENTFVVQAAATNPATPSKMLELLTNHSSAQVRSALASNPVCPVECLTWLSSDEDVYVRQSASRNPRTKHADLLRLCLEDRSPLIKVGLSENPMLPLDIHHHLAAALSIGFGASHCKVKLTERDDAIPEYLTRWAGDSDEFVRRAVAAAPRTPIDVLEGLCMDRDEMVKVALCNNPSITPGILTVLAQDEALGLRKRAAAHEHTPVLLLFKMAQTEVGVVREPALKNLERRDDKSLLEAIVHEGIALTQPAAPGKKPLGEFLLENSQPGLYQRIQSLELGISASLLGRSVPCQEHAPMGRKSMLKM</sequence>
<dbReference type="SUPFAM" id="SSF48371">
    <property type="entry name" value="ARM repeat"/>
    <property type="match status" value="2"/>
</dbReference>
<dbReference type="AlphaFoldDB" id="A0AAJ6CTY2"/>
<dbReference type="InterPro" id="IPR016024">
    <property type="entry name" value="ARM-type_fold"/>
</dbReference>